<sequence>MASAALYSFENEIFCLFATYTSIVIIKMLAVGIWTSKYRFQNKVFANHEDLALARDDSNKLKPIYDDQNVERLKRCHVNDLENIVPFIALGLLYVATEPTFNAASLLFRTFAFSRVFHTIAYLSPLPQPSRLLAHVIGVIVNVAMAVCIISKGQL</sequence>
<keyword evidence="8" id="KW-1000">Mitochondrion outer membrane</keyword>
<keyword evidence="12" id="KW-0496">Mitochondrion</keyword>
<evidence type="ECO:0000313" key="19">
    <source>
        <dbReference type="Proteomes" id="UP000007110"/>
    </source>
</evidence>
<evidence type="ECO:0000256" key="14">
    <source>
        <dbReference type="ARBA" id="ARBA00038540"/>
    </source>
</evidence>
<dbReference type="AlphaFoldDB" id="A0A7M7LLK8"/>
<organism evidence="18 19">
    <name type="scientific">Strongylocentrotus purpuratus</name>
    <name type="common">Purple sea urchin</name>
    <dbReference type="NCBI Taxonomy" id="7668"/>
    <lineage>
        <taxon>Eukaryota</taxon>
        <taxon>Metazoa</taxon>
        <taxon>Echinodermata</taxon>
        <taxon>Eleutherozoa</taxon>
        <taxon>Echinozoa</taxon>
        <taxon>Echinoidea</taxon>
        <taxon>Euechinoidea</taxon>
        <taxon>Echinacea</taxon>
        <taxon>Camarodonta</taxon>
        <taxon>Echinidea</taxon>
        <taxon>Strongylocentrotidae</taxon>
        <taxon>Strongylocentrotus</taxon>
    </lineage>
</organism>
<comment type="similarity">
    <text evidence="4">Belongs to the MAPEG family.</text>
</comment>
<reference evidence="18" key="2">
    <citation type="submission" date="2021-01" db="UniProtKB">
        <authorList>
            <consortium name="EnsemblMetazoa"/>
        </authorList>
    </citation>
    <scope>IDENTIFICATION</scope>
</reference>
<comment type="subcellular location">
    <subcellularLocation>
        <location evidence="3">Endoplasmic reticulum membrane</location>
        <topology evidence="3">Multi-pass membrane protein</topology>
    </subcellularLocation>
    <subcellularLocation>
        <location evidence="2">Mitochondrion outer membrane</location>
    </subcellularLocation>
</comment>
<keyword evidence="7 17" id="KW-0812">Transmembrane</keyword>
<evidence type="ECO:0000256" key="1">
    <source>
        <dbReference type="ARBA" id="ARBA00003701"/>
    </source>
</evidence>
<dbReference type="RefSeq" id="XP_003729096.1">
    <property type="nucleotide sequence ID" value="XM_003729048.3"/>
</dbReference>
<evidence type="ECO:0000256" key="16">
    <source>
        <dbReference type="ARBA" id="ARBA00049385"/>
    </source>
</evidence>
<evidence type="ECO:0000256" key="7">
    <source>
        <dbReference type="ARBA" id="ARBA00022692"/>
    </source>
</evidence>
<dbReference type="SUPFAM" id="SSF161084">
    <property type="entry name" value="MAPEG domain-like"/>
    <property type="match status" value="1"/>
</dbReference>
<dbReference type="EnsemblMetazoa" id="XM_003729048">
    <property type="protein sequence ID" value="XP_003729096"/>
    <property type="gene ID" value="LOC587704"/>
</dbReference>
<evidence type="ECO:0000313" key="18">
    <source>
        <dbReference type="EnsemblMetazoa" id="XP_003729096"/>
    </source>
</evidence>
<dbReference type="Pfam" id="PF01124">
    <property type="entry name" value="MAPEG"/>
    <property type="match status" value="1"/>
</dbReference>
<keyword evidence="19" id="KW-1185">Reference proteome</keyword>
<evidence type="ECO:0000256" key="11">
    <source>
        <dbReference type="ARBA" id="ARBA00022990"/>
    </source>
</evidence>
<keyword evidence="10 17" id="KW-1133">Transmembrane helix</keyword>
<name>A0A7M7LLK8_STRPU</name>
<dbReference type="KEGG" id="spu:587704"/>
<evidence type="ECO:0000256" key="9">
    <source>
        <dbReference type="ARBA" id="ARBA00022824"/>
    </source>
</evidence>
<dbReference type="PANTHER" id="PTHR10689:SF6">
    <property type="entry name" value="MICROSOMAL GLUTATHIONE S-TRANSFERASE 1"/>
    <property type="match status" value="1"/>
</dbReference>
<keyword evidence="11" id="KW-0007">Acetylation</keyword>
<protein>
    <recommendedName>
        <fullName evidence="15">Microsomal glutathione S-transferase 1</fullName>
        <ecNumber evidence="5">2.5.1.18</ecNumber>
    </recommendedName>
</protein>
<dbReference type="Gene3D" id="1.20.120.550">
    <property type="entry name" value="Membrane associated eicosanoid/glutathione metabolism-like domain"/>
    <property type="match status" value="1"/>
</dbReference>
<evidence type="ECO:0000256" key="17">
    <source>
        <dbReference type="SAM" id="Phobius"/>
    </source>
</evidence>
<comment type="subunit">
    <text evidence="14">Homotrimer; The trimer binds only one molecule of glutathione.</text>
</comment>
<proteinExistence type="inferred from homology"/>
<reference evidence="19" key="1">
    <citation type="submission" date="2015-02" db="EMBL/GenBank/DDBJ databases">
        <title>Genome sequencing for Strongylocentrotus purpuratus.</title>
        <authorList>
            <person name="Murali S."/>
            <person name="Liu Y."/>
            <person name="Vee V."/>
            <person name="English A."/>
            <person name="Wang M."/>
            <person name="Skinner E."/>
            <person name="Han Y."/>
            <person name="Muzny D.M."/>
            <person name="Worley K.C."/>
            <person name="Gibbs R.A."/>
        </authorList>
    </citation>
    <scope>NUCLEOTIDE SEQUENCE</scope>
</reference>
<evidence type="ECO:0000256" key="15">
    <source>
        <dbReference type="ARBA" id="ARBA00039397"/>
    </source>
</evidence>
<feature type="transmembrane region" description="Helical" evidence="17">
    <location>
        <begin position="132"/>
        <end position="150"/>
    </location>
</feature>
<dbReference type="InterPro" id="IPR023352">
    <property type="entry name" value="MAPEG-like_dom_sf"/>
</dbReference>
<keyword evidence="6" id="KW-0808">Transferase</keyword>
<feature type="transmembrane region" description="Helical" evidence="17">
    <location>
        <begin position="13"/>
        <end position="34"/>
    </location>
</feature>
<comment type="catalytic activity">
    <reaction evidence="16">
        <text>RX + glutathione = an S-substituted glutathione + a halide anion + H(+)</text>
        <dbReference type="Rhea" id="RHEA:16437"/>
        <dbReference type="ChEBI" id="CHEBI:15378"/>
        <dbReference type="ChEBI" id="CHEBI:16042"/>
        <dbReference type="ChEBI" id="CHEBI:17792"/>
        <dbReference type="ChEBI" id="CHEBI:57925"/>
        <dbReference type="ChEBI" id="CHEBI:90779"/>
        <dbReference type="EC" id="2.5.1.18"/>
    </reaction>
    <physiologicalReaction direction="left-to-right" evidence="16">
        <dbReference type="Rhea" id="RHEA:16438"/>
    </physiologicalReaction>
</comment>
<keyword evidence="13 17" id="KW-0472">Membrane</keyword>
<dbReference type="PANTHER" id="PTHR10689">
    <property type="entry name" value="MICROSOMAL GLUTATHIONE S-TRANSFERASE 1"/>
    <property type="match status" value="1"/>
</dbReference>
<accession>A0A7M7LLK8</accession>
<evidence type="ECO:0000256" key="2">
    <source>
        <dbReference type="ARBA" id="ARBA00004294"/>
    </source>
</evidence>
<dbReference type="InterPro" id="IPR040162">
    <property type="entry name" value="MGST1-like"/>
</dbReference>
<evidence type="ECO:0000256" key="8">
    <source>
        <dbReference type="ARBA" id="ARBA00022787"/>
    </source>
</evidence>
<dbReference type="Proteomes" id="UP000007110">
    <property type="component" value="Unassembled WGS sequence"/>
</dbReference>
<dbReference type="GO" id="GO:0004364">
    <property type="term" value="F:glutathione transferase activity"/>
    <property type="evidence" value="ECO:0007669"/>
    <property type="project" value="UniProtKB-EC"/>
</dbReference>
<evidence type="ECO:0000256" key="3">
    <source>
        <dbReference type="ARBA" id="ARBA00004477"/>
    </source>
</evidence>
<dbReference type="InParanoid" id="A0A7M7LLK8"/>
<dbReference type="OrthoDB" id="193139at2759"/>
<evidence type="ECO:0000256" key="13">
    <source>
        <dbReference type="ARBA" id="ARBA00023136"/>
    </source>
</evidence>
<keyword evidence="9" id="KW-0256">Endoplasmic reticulum</keyword>
<dbReference type="GeneID" id="587704"/>
<dbReference type="EC" id="2.5.1.18" evidence="5"/>
<dbReference type="GO" id="GO:0005789">
    <property type="term" value="C:endoplasmic reticulum membrane"/>
    <property type="evidence" value="ECO:0007669"/>
    <property type="project" value="UniProtKB-SubCell"/>
</dbReference>
<dbReference type="OMA" id="CELIIRR"/>
<evidence type="ECO:0000256" key="5">
    <source>
        <dbReference type="ARBA" id="ARBA00012452"/>
    </source>
</evidence>
<evidence type="ECO:0000256" key="12">
    <source>
        <dbReference type="ARBA" id="ARBA00023128"/>
    </source>
</evidence>
<dbReference type="InterPro" id="IPR001129">
    <property type="entry name" value="Membr-assoc_MAPEG"/>
</dbReference>
<evidence type="ECO:0000256" key="10">
    <source>
        <dbReference type="ARBA" id="ARBA00022989"/>
    </source>
</evidence>
<dbReference type="GO" id="GO:0005741">
    <property type="term" value="C:mitochondrial outer membrane"/>
    <property type="evidence" value="ECO:0007669"/>
    <property type="project" value="UniProtKB-SubCell"/>
</dbReference>
<dbReference type="FunFam" id="1.20.120.550:FF:000002">
    <property type="entry name" value="Microsomal glutathione S-transferase 1"/>
    <property type="match status" value="1"/>
</dbReference>
<comment type="function">
    <text evidence="1">Conjugation of reduced glutathione to a wide number of exogenous and endogenous hydrophobic electrophiles.</text>
</comment>
<evidence type="ECO:0000256" key="6">
    <source>
        <dbReference type="ARBA" id="ARBA00022679"/>
    </source>
</evidence>
<evidence type="ECO:0000256" key="4">
    <source>
        <dbReference type="ARBA" id="ARBA00010459"/>
    </source>
</evidence>